<proteinExistence type="predicted"/>
<accession>A0AAV2NZL5</accession>
<gene>
    <name evidence="1" type="ORF">LPLAT_LOCUS11278</name>
</gene>
<organism evidence="1 2">
    <name type="scientific">Lasius platythorax</name>
    <dbReference type="NCBI Taxonomy" id="488582"/>
    <lineage>
        <taxon>Eukaryota</taxon>
        <taxon>Metazoa</taxon>
        <taxon>Ecdysozoa</taxon>
        <taxon>Arthropoda</taxon>
        <taxon>Hexapoda</taxon>
        <taxon>Insecta</taxon>
        <taxon>Pterygota</taxon>
        <taxon>Neoptera</taxon>
        <taxon>Endopterygota</taxon>
        <taxon>Hymenoptera</taxon>
        <taxon>Apocrita</taxon>
        <taxon>Aculeata</taxon>
        <taxon>Formicoidea</taxon>
        <taxon>Formicidae</taxon>
        <taxon>Formicinae</taxon>
        <taxon>Lasius</taxon>
        <taxon>Lasius</taxon>
    </lineage>
</organism>
<name>A0AAV2NZL5_9HYME</name>
<dbReference type="Proteomes" id="UP001497644">
    <property type="component" value="Chromosome 6"/>
</dbReference>
<dbReference type="AlphaFoldDB" id="A0AAV2NZL5"/>
<evidence type="ECO:0008006" key="3">
    <source>
        <dbReference type="Google" id="ProtNLM"/>
    </source>
</evidence>
<dbReference type="EMBL" id="OZ034829">
    <property type="protein sequence ID" value="CAL1685872.1"/>
    <property type="molecule type" value="Genomic_DNA"/>
</dbReference>
<reference evidence="1" key="1">
    <citation type="submission" date="2024-04" db="EMBL/GenBank/DDBJ databases">
        <authorList>
            <consortium name="Molecular Ecology Group"/>
        </authorList>
    </citation>
    <scope>NUCLEOTIDE SEQUENCE</scope>
</reference>
<evidence type="ECO:0000313" key="2">
    <source>
        <dbReference type="Proteomes" id="UP001497644"/>
    </source>
</evidence>
<evidence type="ECO:0000313" key="1">
    <source>
        <dbReference type="EMBL" id="CAL1685872.1"/>
    </source>
</evidence>
<protein>
    <recommendedName>
        <fullName evidence="3">Secreted protein</fullName>
    </recommendedName>
</protein>
<keyword evidence="2" id="KW-1185">Reference proteome</keyword>
<sequence length="88" mass="9234">MPRTESPVKGAVGCVVAAARGVMAGAHRVGHPWDGTNSSTRRKESLPCNNKRRLLLAQHLNCLCVGGPPYWPSVGDATPALVGGCKGW</sequence>